<accession>A0A1A9HZ95</accession>
<proteinExistence type="predicted"/>
<dbReference type="AlphaFoldDB" id="A0A1A9HZ95"/>
<reference evidence="1 2" key="1">
    <citation type="submission" date="2016-05" db="EMBL/GenBank/DDBJ databases">
        <title>Niabella ginsenosidivorans BS26 whole genome sequencing.</title>
        <authorList>
            <person name="Im W.T."/>
            <person name="Siddiqi M.Z."/>
        </authorList>
    </citation>
    <scope>NUCLEOTIDE SEQUENCE [LARGE SCALE GENOMIC DNA]</scope>
    <source>
        <strain evidence="1 2">BS26</strain>
    </source>
</reference>
<keyword evidence="2" id="KW-1185">Reference proteome</keyword>
<sequence length="68" mass="7948">MQKKTSNNKKKAAVILEQLNEWMDAVYNKDTNELASTGEAQARIRDYLLQLDRLKVTYVLKNGRYMLL</sequence>
<dbReference type="Proteomes" id="UP000077667">
    <property type="component" value="Chromosome"/>
</dbReference>
<dbReference type="RefSeq" id="WP_067752811.1">
    <property type="nucleotide sequence ID" value="NZ_CP015772.1"/>
</dbReference>
<dbReference type="EMBL" id="CP015772">
    <property type="protein sequence ID" value="ANH80405.1"/>
    <property type="molecule type" value="Genomic_DNA"/>
</dbReference>
<gene>
    <name evidence="1" type="ORF">A8C56_04870</name>
</gene>
<evidence type="ECO:0000313" key="1">
    <source>
        <dbReference type="EMBL" id="ANH80405.1"/>
    </source>
</evidence>
<organism evidence="1 2">
    <name type="scientific">Niabella ginsenosidivorans</name>
    <dbReference type="NCBI Taxonomy" id="1176587"/>
    <lineage>
        <taxon>Bacteria</taxon>
        <taxon>Pseudomonadati</taxon>
        <taxon>Bacteroidota</taxon>
        <taxon>Chitinophagia</taxon>
        <taxon>Chitinophagales</taxon>
        <taxon>Chitinophagaceae</taxon>
        <taxon>Niabella</taxon>
    </lineage>
</organism>
<name>A0A1A9HZ95_9BACT</name>
<dbReference type="KEGG" id="nia:A8C56_04870"/>
<protein>
    <submittedName>
        <fullName evidence="1">Uncharacterized protein</fullName>
    </submittedName>
</protein>
<evidence type="ECO:0000313" key="2">
    <source>
        <dbReference type="Proteomes" id="UP000077667"/>
    </source>
</evidence>